<sequence>MKTNLCHWLAWPSDGGDVGSDAVSSRHWVGKVSVLHNQGGDPLKGSPGVIVGGGEGVLWGTTVVDGDDEDIGFCGKGVEVRVVGGGGRRSKCRSSRVEVDKDGEFLGLGRWFGEVYNEQVYDAMLIPIMGRE</sequence>
<proteinExistence type="predicted"/>
<evidence type="ECO:0000313" key="1">
    <source>
        <dbReference type="EMBL" id="KAJ8616877.1"/>
    </source>
</evidence>
<accession>A0ACC2K7A8</accession>
<gene>
    <name evidence="1" type="ORF">MRB53_013063</name>
</gene>
<keyword evidence="2" id="KW-1185">Reference proteome</keyword>
<comment type="caution">
    <text evidence="1">The sequence shown here is derived from an EMBL/GenBank/DDBJ whole genome shotgun (WGS) entry which is preliminary data.</text>
</comment>
<evidence type="ECO:0000313" key="2">
    <source>
        <dbReference type="Proteomes" id="UP001234297"/>
    </source>
</evidence>
<reference evidence="1 2" key="1">
    <citation type="journal article" date="2022" name="Hortic Res">
        <title>A haplotype resolved chromosomal level avocado genome allows analysis of novel avocado genes.</title>
        <authorList>
            <person name="Nath O."/>
            <person name="Fletcher S.J."/>
            <person name="Hayward A."/>
            <person name="Shaw L.M."/>
            <person name="Masouleh A.K."/>
            <person name="Furtado A."/>
            <person name="Henry R.J."/>
            <person name="Mitter N."/>
        </authorList>
    </citation>
    <scope>NUCLEOTIDE SEQUENCE [LARGE SCALE GENOMIC DNA]</scope>
    <source>
        <strain evidence="2">cv. Hass</strain>
    </source>
</reference>
<organism evidence="1 2">
    <name type="scientific">Persea americana</name>
    <name type="common">Avocado</name>
    <dbReference type="NCBI Taxonomy" id="3435"/>
    <lineage>
        <taxon>Eukaryota</taxon>
        <taxon>Viridiplantae</taxon>
        <taxon>Streptophyta</taxon>
        <taxon>Embryophyta</taxon>
        <taxon>Tracheophyta</taxon>
        <taxon>Spermatophyta</taxon>
        <taxon>Magnoliopsida</taxon>
        <taxon>Magnoliidae</taxon>
        <taxon>Laurales</taxon>
        <taxon>Lauraceae</taxon>
        <taxon>Persea</taxon>
    </lineage>
</organism>
<name>A0ACC2K7A8_PERAE</name>
<dbReference type="Proteomes" id="UP001234297">
    <property type="component" value="Chromosome 4"/>
</dbReference>
<dbReference type="EMBL" id="CM056812">
    <property type="protein sequence ID" value="KAJ8616877.1"/>
    <property type="molecule type" value="Genomic_DNA"/>
</dbReference>
<protein>
    <submittedName>
        <fullName evidence="1">Uncharacterized protein</fullName>
    </submittedName>
</protein>